<comment type="caution">
    <text evidence="11">The sequence shown here is derived from an EMBL/GenBank/DDBJ whole genome shotgun (WGS) entry which is preliminary data.</text>
</comment>
<dbReference type="OrthoDB" id="1938138at2759"/>
<evidence type="ECO:0000256" key="2">
    <source>
        <dbReference type="ARBA" id="ARBA00010565"/>
    </source>
</evidence>
<dbReference type="EMBL" id="SKBQ01000002">
    <property type="protein sequence ID" value="TPX14090.1"/>
    <property type="molecule type" value="Genomic_DNA"/>
</dbReference>
<dbReference type="GO" id="GO:0007059">
    <property type="term" value="P:chromosome segregation"/>
    <property type="evidence" value="ECO:0007669"/>
    <property type="project" value="UniProtKB-KW"/>
</dbReference>
<dbReference type="AlphaFoldDB" id="A0A507BBU9"/>
<dbReference type="CDD" id="cd21694">
    <property type="entry name" value="GINS_B_Psf2"/>
    <property type="match status" value="1"/>
</dbReference>
<keyword evidence="12" id="KW-1185">Reference proteome</keyword>
<dbReference type="SUPFAM" id="SSF158573">
    <property type="entry name" value="GINS helical bundle-like"/>
    <property type="match status" value="1"/>
</dbReference>
<evidence type="ECO:0000256" key="1">
    <source>
        <dbReference type="ARBA" id="ARBA00004123"/>
    </source>
</evidence>
<dbReference type="CDD" id="cd11712">
    <property type="entry name" value="GINS_A_psf2"/>
    <property type="match status" value="1"/>
</dbReference>
<dbReference type="Proteomes" id="UP000319257">
    <property type="component" value="Unassembled WGS sequence"/>
</dbReference>
<protein>
    <recommendedName>
        <fullName evidence="4">DNA replication complex GINS protein PSF2</fullName>
    </recommendedName>
    <alternativeName>
        <fullName evidence="3">DNA replication complex GINS protein psf2</fullName>
    </alternativeName>
</protein>
<dbReference type="RefSeq" id="XP_030995801.1">
    <property type="nucleotide sequence ID" value="XM_031139302.1"/>
</dbReference>
<dbReference type="InterPro" id="IPR001138">
    <property type="entry name" value="Zn2Cys6_DnaBD"/>
</dbReference>
<dbReference type="SUPFAM" id="SSF160059">
    <property type="entry name" value="PriA/YqbF domain"/>
    <property type="match status" value="1"/>
</dbReference>
<dbReference type="GeneID" id="41967931"/>
<reference evidence="11 12" key="1">
    <citation type="submission" date="2019-06" db="EMBL/GenBank/DDBJ databases">
        <title>Draft genome sequence of the filamentous fungus Phialemoniopsis curvata isolated from diesel fuel.</title>
        <authorList>
            <person name="Varaljay V.A."/>
            <person name="Lyon W.J."/>
            <person name="Crouch A.L."/>
            <person name="Drake C.E."/>
            <person name="Hollomon J.M."/>
            <person name="Nadeau L.J."/>
            <person name="Nunn H.S."/>
            <person name="Stevenson B.S."/>
            <person name="Bojanowski C.L."/>
            <person name="Crookes-Goodson W.J."/>
        </authorList>
    </citation>
    <scope>NUCLEOTIDE SEQUENCE [LARGE SCALE GENOMIC DNA]</scope>
    <source>
        <strain evidence="11 12">D216</strain>
    </source>
</reference>
<dbReference type="GO" id="GO:0000981">
    <property type="term" value="F:DNA-binding transcription factor activity, RNA polymerase II-specific"/>
    <property type="evidence" value="ECO:0007669"/>
    <property type="project" value="InterPro"/>
</dbReference>
<keyword evidence="7" id="KW-0539">Nucleus</keyword>
<evidence type="ECO:0000256" key="7">
    <source>
        <dbReference type="ARBA" id="ARBA00023242"/>
    </source>
</evidence>
<dbReference type="InterPro" id="IPR021858">
    <property type="entry name" value="Fun_TF"/>
</dbReference>
<evidence type="ECO:0000313" key="12">
    <source>
        <dbReference type="Proteomes" id="UP000319257"/>
    </source>
</evidence>
<proteinExistence type="inferred from homology"/>
<dbReference type="GO" id="GO:0000727">
    <property type="term" value="P:double-strand break repair via break-induced replication"/>
    <property type="evidence" value="ECO:0007669"/>
    <property type="project" value="TreeGrafter"/>
</dbReference>
<accession>A0A507BBU9</accession>
<dbReference type="InterPro" id="IPR036224">
    <property type="entry name" value="GINS_bundle-like_dom_sf"/>
</dbReference>
<dbReference type="SUPFAM" id="SSF57701">
    <property type="entry name" value="Zn2/Cys6 DNA-binding domain"/>
    <property type="match status" value="1"/>
</dbReference>
<keyword evidence="5" id="KW-0235">DNA replication</keyword>
<dbReference type="InterPro" id="IPR056784">
    <property type="entry name" value="PSF2_N"/>
</dbReference>
<dbReference type="PANTHER" id="PTHR12772">
    <property type="entry name" value="DNA REPLICATION COMPLEX GINS PROTEIN PSF2"/>
    <property type="match status" value="1"/>
</dbReference>
<dbReference type="Pfam" id="PF00172">
    <property type="entry name" value="Zn_clus"/>
    <property type="match status" value="1"/>
</dbReference>
<evidence type="ECO:0000313" key="11">
    <source>
        <dbReference type="EMBL" id="TPX14090.1"/>
    </source>
</evidence>
<dbReference type="Gene3D" id="1.20.58.1020">
    <property type="match status" value="1"/>
</dbReference>
<feature type="compositionally biased region" description="Acidic residues" evidence="9">
    <location>
        <begin position="758"/>
        <end position="776"/>
    </location>
</feature>
<name>A0A507BBU9_9PEZI</name>
<dbReference type="GO" id="GO:0008270">
    <property type="term" value="F:zinc ion binding"/>
    <property type="evidence" value="ECO:0007669"/>
    <property type="project" value="InterPro"/>
</dbReference>
<dbReference type="Pfam" id="PF25005">
    <property type="entry name" value="PSF2_N"/>
    <property type="match status" value="1"/>
</dbReference>
<dbReference type="GO" id="GO:0000811">
    <property type="term" value="C:GINS complex"/>
    <property type="evidence" value="ECO:0007669"/>
    <property type="project" value="TreeGrafter"/>
</dbReference>
<comment type="function">
    <text evidence="8">The GINS complex plays an essential role in the initiation of DNA replication. Has a role in chromosome segregation.</text>
</comment>
<feature type="region of interest" description="Disordered" evidence="9">
    <location>
        <begin position="55"/>
        <end position="85"/>
    </location>
</feature>
<dbReference type="FunFam" id="3.40.5.50:FF:000001">
    <property type="entry name" value="DNA replication complex GINS protein PSF2"/>
    <property type="match status" value="1"/>
</dbReference>
<evidence type="ECO:0000259" key="10">
    <source>
        <dbReference type="PROSITE" id="PS50048"/>
    </source>
</evidence>
<evidence type="ECO:0000256" key="4">
    <source>
        <dbReference type="ARBA" id="ARBA00015139"/>
    </source>
</evidence>
<dbReference type="InterPro" id="IPR036864">
    <property type="entry name" value="Zn2-C6_fun-type_DNA-bd_sf"/>
</dbReference>
<dbReference type="InParanoid" id="A0A507BBU9"/>
<dbReference type="STRING" id="1093900.A0A507BBU9"/>
<feature type="compositionally biased region" description="Basic and acidic residues" evidence="9">
    <location>
        <begin position="72"/>
        <end position="85"/>
    </location>
</feature>
<evidence type="ECO:0000256" key="5">
    <source>
        <dbReference type="ARBA" id="ARBA00022705"/>
    </source>
</evidence>
<gene>
    <name evidence="11" type="ORF">E0L32_000484</name>
</gene>
<dbReference type="GO" id="GO:0006260">
    <property type="term" value="P:DNA replication"/>
    <property type="evidence" value="ECO:0007669"/>
    <property type="project" value="UniProtKB-KW"/>
</dbReference>
<feature type="region of interest" description="Disordered" evidence="9">
    <location>
        <begin position="749"/>
        <end position="776"/>
    </location>
</feature>
<dbReference type="Gene3D" id="3.40.5.50">
    <property type="match status" value="1"/>
</dbReference>
<dbReference type="InterPro" id="IPR021151">
    <property type="entry name" value="GINS_A"/>
</dbReference>
<evidence type="ECO:0000256" key="6">
    <source>
        <dbReference type="ARBA" id="ARBA00022829"/>
    </source>
</evidence>
<dbReference type="PANTHER" id="PTHR12772:SF0">
    <property type="entry name" value="DNA REPLICATION COMPLEX GINS PROTEIN PSF2"/>
    <property type="match status" value="1"/>
</dbReference>
<evidence type="ECO:0000256" key="8">
    <source>
        <dbReference type="ARBA" id="ARBA00025163"/>
    </source>
</evidence>
<feature type="region of interest" description="Disordered" evidence="9">
    <location>
        <begin position="684"/>
        <end position="717"/>
    </location>
</feature>
<feature type="compositionally biased region" description="Low complexity" evidence="9">
    <location>
        <begin position="688"/>
        <end position="703"/>
    </location>
</feature>
<dbReference type="InterPro" id="IPR007257">
    <property type="entry name" value="GINS_Psf2"/>
</dbReference>
<evidence type="ECO:0000256" key="3">
    <source>
        <dbReference type="ARBA" id="ARBA00013969"/>
    </source>
</evidence>
<comment type="subcellular location">
    <subcellularLocation>
        <location evidence="1">Nucleus</location>
    </subcellularLocation>
</comment>
<feature type="domain" description="Zn(2)-C6 fungal-type" evidence="10">
    <location>
        <begin position="8"/>
        <end position="36"/>
    </location>
</feature>
<sequence length="776" mass="86189">MSTDSRRQCWECQRRRLVCDSTYPVCIQCRTTRITCPGYEDKRPLVWLAPGRVTSRTRRRPRKGAAAPSKLEVSKSGRAKTNEKQTQDLAVAPLTQAAVQDRVKIPKLVLKTERCDIYSAAHYYNEAIYPELVATELAPTWFVLPSIHLYIEVLPPSIRHTLIAMVFGHHILHRPCPPDMSFSNEDVRALHKHRLSAIQSLNADISDASRCRSDMTIKAVLMFLLQELGQCTLPSWREHLHGLLALFDLRGGLMEYIRTSQDTKVTMVSFFINATSPAGQQTMPQEHLESIDTIRELYSKALYPNCPCPADIFTCIVRINHLRYQICQLGSTASQLAALQNSAEEVLGSLLAFRAEDWDWIKPGTSHLQDWLLVGRAFQSSAVLFLLHTLQAVFPAPRRRELHPQFAHHRQAVRRLLGESRPRPRARRGMVWPMVVDGVSAEADGALRAAIADGLERLSREQGSASPLQAKMVLQRFWDSGGRGWDECFDQPQVASPRPRHPKAMALPLPAGLTPAEVAFVCEMELVTVVPRQRLDSISLLGGETPALRPPHRADLPLWLALLLKKQRRANIVPPPWLAPASLQELIHYETHTDPLDFSPPPPPPVRADARGNARRVRDLERDEALSAPFLPSCTAAAPAGFLPYHWLEMAEALLAHAPDDMPAPAGEVRGLLRDLAEVRAAKMRARTTTTTSTTSTSASASAPAGRPKEERGFGGDPVTNLRGVGAMELAENRGFVLGVVDGVRKLGASAEATRREEEEEMALAAEEESDEDMGI</sequence>
<organism evidence="11 12">
    <name type="scientific">Thyridium curvatum</name>
    <dbReference type="NCBI Taxonomy" id="1093900"/>
    <lineage>
        <taxon>Eukaryota</taxon>
        <taxon>Fungi</taxon>
        <taxon>Dikarya</taxon>
        <taxon>Ascomycota</taxon>
        <taxon>Pezizomycotina</taxon>
        <taxon>Sordariomycetes</taxon>
        <taxon>Sordariomycetidae</taxon>
        <taxon>Thyridiales</taxon>
        <taxon>Thyridiaceae</taxon>
        <taxon>Thyridium</taxon>
    </lineage>
</organism>
<evidence type="ECO:0000256" key="9">
    <source>
        <dbReference type="SAM" id="MobiDB-lite"/>
    </source>
</evidence>
<comment type="similarity">
    <text evidence="2">Belongs to the GINS2/PSF2 family.</text>
</comment>
<dbReference type="PROSITE" id="PS50048">
    <property type="entry name" value="ZN2_CY6_FUNGAL_2"/>
    <property type="match status" value="1"/>
</dbReference>
<dbReference type="Pfam" id="PF05916">
    <property type="entry name" value="Sld5"/>
    <property type="match status" value="1"/>
</dbReference>
<keyword evidence="6" id="KW-0159">Chromosome partition</keyword>
<dbReference type="Pfam" id="PF11951">
    <property type="entry name" value="Fungal_trans_2"/>
    <property type="match status" value="1"/>
</dbReference>